<dbReference type="Pfam" id="PF00135">
    <property type="entry name" value="COesterase"/>
    <property type="match status" value="1"/>
</dbReference>
<dbReference type="GeneID" id="25325591"/>
<sequence>MSTVTIQHPSIGEIVGREGDGVHQFLGVQYATLENRLAESKVKTSYPSGGSVDATRHGPSSFYPQTAFDNEMSFIQQTVPKPTVVHSDLECLNLNITVPKKTSTTSSKKLPVFIWIHGGGFILGANSWPHYDHAKLVKLASERGVPVIGVGINFRLGFAGLLTSEELRSKGYKANNQLRDQRNAFDWVKQYISGFGGDPDNVTVIGESAGAVATTLHLYSEEKVYNRAIATGGSCLLVPPCGPDAYERVYQQVLGVLGLDSLSADERVEKLLSMPADEVIAKIPPFVQFVPMVDGDMVPVKPSYAAIADPNDASMPGKRWADGLMIGDSQFDASVFGFMLGFLKPNIRQTFSKSIRNSFSSKPQVAETLLDSYGFTSSPAAENDDDVSFMNFLQLATDIGYYAATTSFVRGWPESGAGKCYTFCFNEPNPWPGPFQGKATHVLDVAFLFQNYNDKLGPEQKAAAEGFGLDFMKFVSGQDPWQNSTAAHRTAKVFGPSLGPSNKGTEAVAVTKVVDNAEESPEETGRKTTILELGKEVGFDMIAQAMRNFQMGM</sequence>
<dbReference type="InterPro" id="IPR002018">
    <property type="entry name" value="CarbesteraseB"/>
</dbReference>
<dbReference type="PROSITE" id="PS00122">
    <property type="entry name" value="CARBOXYLESTERASE_B_1"/>
    <property type="match status" value="1"/>
</dbReference>
<evidence type="ECO:0000256" key="2">
    <source>
        <dbReference type="ARBA" id="ARBA00022801"/>
    </source>
</evidence>
<gene>
    <name evidence="5" type="ORF">PV05_03683</name>
</gene>
<keyword evidence="2 3" id="KW-0378">Hydrolase</keyword>
<dbReference type="HOGENOM" id="CLU_006586_14_4_1"/>
<dbReference type="EMBL" id="KN847318">
    <property type="protein sequence ID" value="KIW59219.1"/>
    <property type="molecule type" value="Genomic_DNA"/>
</dbReference>
<dbReference type="InterPro" id="IPR050309">
    <property type="entry name" value="Type-B_Carboxylest/Lipase"/>
</dbReference>
<dbReference type="PANTHER" id="PTHR11559">
    <property type="entry name" value="CARBOXYLESTERASE"/>
    <property type="match status" value="1"/>
</dbReference>
<dbReference type="SUPFAM" id="SSF53474">
    <property type="entry name" value="alpha/beta-Hydrolases"/>
    <property type="match status" value="1"/>
</dbReference>
<accession>A0A0D2FGG5</accession>
<dbReference type="GO" id="GO:0016787">
    <property type="term" value="F:hydrolase activity"/>
    <property type="evidence" value="ECO:0007669"/>
    <property type="project" value="UniProtKB-KW"/>
</dbReference>
<dbReference type="Gene3D" id="3.40.50.1820">
    <property type="entry name" value="alpha/beta hydrolase"/>
    <property type="match status" value="1"/>
</dbReference>
<dbReference type="OrthoDB" id="3200163at2759"/>
<reference evidence="5 6" key="1">
    <citation type="submission" date="2015-01" db="EMBL/GenBank/DDBJ databases">
        <title>The Genome Sequence of Exophiala xenobiotica CBS118157.</title>
        <authorList>
            <consortium name="The Broad Institute Genomics Platform"/>
            <person name="Cuomo C."/>
            <person name="de Hoog S."/>
            <person name="Gorbushina A."/>
            <person name="Stielow B."/>
            <person name="Teixiera M."/>
            <person name="Abouelleil A."/>
            <person name="Chapman S.B."/>
            <person name="Priest M."/>
            <person name="Young S.K."/>
            <person name="Wortman J."/>
            <person name="Nusbaum C."/>
            <person name="Birren B."/>
        </authorList>
    </citation>
    <scope>NUCLEOTIDE SEQUENCE [LARGE SCALE GENOMIC DNA]</scope>
    <source>
        <strain evidence="5 6">CBS 118157</strain>
    </source>
</reference>
<feature type="domain" description="Carboxylesterase type B" evidence="4">
    <location>
        <begin position="12"/>
        <end position="452"/>
    </location>
</feature>
<dbReference type="STRING" id="348802.A0A0D2FGG5"/>
<proteinExistence type="inferred from homology"/>
<organism evidence="5 6">
    <name type="scientific">Exophiala xenobiotica</name>
    <dbReference type="NCBI Taxonomy" id="348802"/>
    <lineage>
        <taxon>Eukaryota</taxon>
        <taxon>Fungi</taxon>
        <taxon>Dikarya</taxon>
        <taxon>Ascomycota</taxon>
        <taxon>Pezizomycotina</taxon>
        <taxon>Eurotiomycetes</taxon>
        <taxon>Chaetothyriomycetidae</taxon>
        <taxon>Chaetothyriales</taxon>
        <taxon>Herpotrichiellaceae</taxon>
        <taxon>Exophiala</taxon>
    </lineage>
</organism>
<evidence type="ECO:0000313" key="6">
    <source>
        <dbReference type="Proteomes" id="UP000054342"/>
    </source>
</evidence>
<comment type="similarity">
    <text evidence="1 3">Belongs to the type-B carboxylesterase/lipase family.</text>
</comment>
<dbReference type="InterPro" id="IPR019826">
    <property type="entry name" value="Carboxylesterase_B_AS"/>
</dbReference>
<evidence type="ECO:0000256" key="3">
    <source>
        <dbReference type="RuleBase" id="RU361235"/>
    </source>
</evidence>
<name>A0A0D2FGG5_9EURO</name>
<dbReference type="RefSeq" id="XP_013319803.1">
    <property type="nucleotide sequence ID" value="XM_013464349.1"/>
</dbReference>
<keyword evidence="6" id="KW-1185">Reference proteome</keyword>
<evidence type="ECO:0000313" key="5">
    <source>
        <dbReference type="EMBL" id="KIW59219.1"/>
    </source>
</evidence>
<evidence type="ECO:0000259" key="4">
    <source>
        <dbReference type="Pfam" id="PF00135"/>
    </source>
</evidence>
<protein>
    <recommendedName>
        <fullName evidence="3">Carboxylic ester hydrolase</fullName>
        <ecNumber evidence="3">3.1.1.-</ecNumber>
    </recommendedName>
</protein>
<dbReference type="Proteomes" id="UP000054342">
    <property type="component" value="Unassembled WGS sequence"/>
</dbReference>
<dbReference type="InterPro" id="IPR029058">
    <property type="entry name" value="AB_hydrolase_fold"/>
</dbReference>
<dbReference type="ESTHER" id="9euro-a0a0d2fgg5">
    <property type="family name" value="Fungal_carboxylesterase_lipase"/>
</dbReference>
<evidence type="ECO:0000256" key="1">
    <source>
        <dbReference type="ARBA" id="ARBA00005964"/>
    </source>
</evidence>
<dbReference type="AlphaFoldDB" id="A0A0D2FGG5"/>
<dbReference type="EC" id="3.1.1.-" evidence="3"/>